<keyword evidence="1" id="KW-0732">Signal</keyword>
<gene>
    <name evidence="2" type="ORF">EV356DRAFT_534101</name>
</gene>
<dbReference type="Proteomes" id="UP000800092">
    <property type="component" value="Unassembled WGS sequence"/>
</dbReference>
<reference evidence="2" key="1">
    <citation type="journal article" date="2020" name="Stud. Mycol.">
        <title>101 Dothideomycetes genomes: a test case for predicting lifestyles and emergence of pathogens.</title>
        <authorList>
            <person name="Haridas S."/>
            <person name="Albert R."/>
            <person name="Binder M."/>
            <person name="Bloem J."/>
            <person name="Labutti K."/>
            <person name="Salamov A."/>
            <person name="Andreopoulos B."/>
            <person name="Baker S."/>
            <person name="Barry K."/>
            <person name="Bills G."/>
            <person name="Bluhm B."/>
            <person name="Cannon C."/>
            <person name="Castanera R."/>
            <person name="Culley D."/>
            <person name="Daum C."/>
            <person name="Ezra D."/>
            <person name="Gonzalez J."/>
            <person name="Henrissat B."/>
            <person name="Kuo A."/>
            <person name="Liang C."/>
            <person name="Lipzen A."/>
            <person name="Lutzoni F."/>
            <person name="Magnuson J."/>
            <person name="Mondo S."/>
            <person name="Nolan M."/>
            <person name="Ohm R."/>
            <person name="Pangilinan J."/>
            <person name="Park H.-J."/>
            <person name="Ramirez L."/>
            <person name="Alfaro M."/>
            <person name="Sun H."/>
            <person name="Tritt A."/>
            <person name="Yoshinaga Y."/>
            <person name="Zwiers L.-H."/>
            <person name="Turgeon B."/>
            <person name="Goodwin S."/>
            <person name="Spatafora J."/>
            <person name="Crous P."/>
            <person name="Grigoriev I."/>
        </authorList>
    </citation>
    <scope>NUCLEOTIDE SEQUENCE</scope>
    <source>
        <strain evidence="2">Tuck. ex Michener</strain>
    </source>
</reference>
<accession>A0A6A6H4I6</accession>
<organism evidence="2 3">
    <name type="scientific">Viridothelium virens</name>
    <name type="common">Speckled blister lichen</name>
    <name type="synonym">Trypethelium virens</name>
    <dbReference type="NCBI Taxonomy" id="1048519"/>
    <lineage>
        <taxon>Eukaryota</taxon>
        <taxon>Fungi</taxon>
        <taxon>Dikarya</taxon>
        <taxon>Ascomycota</taxon>
        <taxon>Pezizomycotina</taxon>
        <taxon>Dothideomycetes</taxon>
        <taxon>Dothideomycetes incertae sedis</taxon>
        <taxon>Trypetheliales</taxon>
        <taxon>Trypetheliaceae</taxon>
        <taxon>Viridothelium</taxon>
    </lineage>
</organism>
<protein>
    <submittedName>
        <fullName evidence="2">Uncharacterized protein</fullName>
    </submittedName>
</protein>
<dbReference type="EMBL" id="ML991810">
    <property type="protein sequence ID" value="KAF2233006.1"/>
    <property type="molecule type" value="Genomic_DNA"/>
</dbReference>
<proteinExistence type="predicted"/>
<evidence type="ECO:0000313" key="3">
    <source>
        <dbReference type="Proteomes" id="UP000800092"/>
    </source>
</evidence>
<feature type="chain" id="PRO_5025687335" evidence="1">
    <location>
        <begin position="20"/>
        <end position="248"/>
    </location>
</feature>
<keyword evidence="3" id="KW-1185">Reference proteome</keyword>
<evidence type="ECO:0000313" key="2">
    <source>
        <dbReference type="EMBL" id="KAF2233006.1"/>
    </source>
</evidence>
<dbReference type="AlphaFoldDB" id="A0A6A6H4I6"/>
<name>A0A6A6H4I6_VIRVR</name>
<evidence type="ECO:0000256" key="1">
    <source>
        <dbReference type="SAM" id="SignalP"/>
    </source>
</evidence>
<dbReference type="OrthoDB" id="5320938at2759"/>
<feature type="signal peptide" evidence="1">
    <location>
        <begin position="1"/>
        <end position="19"/>
    </location>
</feature>
<sequence length="248" mass="25568">MRSNIALALAALSISTASAQPNHAHRRLHNRAATVASVLSSKAILQGQNSPTGSIRLGGGGDYEVEFTNDSDENELVLLIWNMAAGGGEYSGNAITSCSWCNGQAPAISVPLAKSTNGQNNSVTVSFDSGLSGGWGAAYADTPSTMDVEGSGGQLPNTIQEFTFAPEGVVDTSREIYPQGHHVAAQGPQCGTSTSECVFTCDDSDAACTYGYLLHNCSGPGQQGENTQNGGCAAGQPGQSKWTVSFKN</sequence>